<dbReference type="EMBL" id="QUTE01017161">
    <property type="protein sequence ID" value="RHY94235.1"/>
    <property type="molecule type" value="Genomic_DNA"/>
</dbReference>
<comment type="similarity">
    <text evidence="1">Belongs to the TAF9 family. CENP-S/MHF1 subfamily.</text>
</comment>
<evidence type="ECO:0000256" key="2">
    <source>
        <dbReference type="ARBA" id="ARBA00022763"/>
    </source>
</evidence>
<dbReference type="EMBL" id="QUTH01002583">
    <property type="protein sequence ID" value="RHZ25141.1"/>
    <property type="molecule type" value="Genomic_DNA"/>
</dbReference>
<sequence>MEERRAMLFAVSSICEEVATRDSVSAEYASSSTSRSLRPTLSPDALQVLTEVAMKQLELVAHDLQHFAHHANRRTISPEDVMLTARRQAGLVQNLVAYQRQHCLTNSTGGGSTKSKRKRKDSLD</sequence>
<dbReference type="EMBL" id="QUTG01003916">
    <property type="protein sequence ID" value="RHY89737.1"/>
    <property type="molecule type" value="Genomic_DNA"/>
</dbReference>
<dbReference type="Proteomes" id="UP000265716">
    <property type="component" value="Unassembled WGS sequence"/>
</dbReference>
<keyword evidence="4" id="KW-0234">DNA repair</keyword>
<dbReference type="Proteomes" id="UP000266643">
    <property type="component" value="Unassembled WGS sequence"/>
</dbReference>
<evidence type="ECO:0000313" key="16">
    <source>
        <dbReference type="Proteomes" id="UP000265427"/>
    </source>
</evidence>
<reference evidence="6" key="1">
    <citation type="submission" date="2013-12" db="EMBL/GenBank/DDBJ databases">
        <title>The Genome Sequence of Aphanomyces astaci APO3.</title>
        <authorList>
            <consortium name="The Broad Institute Genomics Platform"/>
            <person name="Russ C."/>
            <person name="Tyler B."/>
            <person name="van West P."/>
            <person name="Dieguez-Uribeondo J."/>
            <person name="Young S.K."/>
            <person name="Zeng Q."/>
            <person name="Gargeya S."/>
            <person name="Fitzgerald M."/>
            <person name="Abouelleil A."/>
            <person name="Alvarado L."/>
            <person name="Chapman S.B."/>
            <person name="Gainer-Dewar J."/>
            <person name="Goldberg J."/>
            <person name="Griggs A."/>
            <person name="Gujja S."/>
            <person name="Hansen M."/>
            <person name="Howarth C."/>
            <person name="Imamovic A."/>
            <person name="Ireland A."/>
            <person name="Larimer J."/>
            <person name="McCowan C."/>
            <person name="Murphy C."/>
            <person name="Pearson M."/>
            <person name="Poon T.W."/>
            <person name="Priest M."/>
            <person name="Roberts A."/>
            <person name="Saif S."/>
            <person name="Shea T."/>
            <person name="Sykes S."/>
            <person name="Wortman J."/>
            <person name="Nusbaum C."/>
            <person name="Birren B."/>
        </authorList>
    </citation>
    <scope>NUCLEOTIDE SEQUENCE [LARGE SCALE GENOMIC DNA]</scope>
    <source>
        <strain evidence="6">APO3</strain>
    </source>
</reference>
<dbReference type="GO" id="GO:0046982">
    <property type="term" value="F:protein heterodimerization activity"/>
    <property type="evidence" value="ECO:0007669"/>
    <property type="project" value="InterPro"/>
</dbReference>
<dbReference type="VEuPathDB" id="FungiDB:H257_02741"/>
<dbReference type="GO" id="GO:0031297">
    <property type="term" value="P:replication fork processing"/>
    <property type="evidence" value="ECO:0007669"/>
    <property type="project" value="TreeGrafter"/>
</dbReference>
<evidence type="ECO:0000313" key="15">
    <source>
        <dbReference type="EMBL" id="RHZ42157.1"/>
    </source>
</evidence>
<accession>W4H504</accession>
<dbReference type="Pfam" id="PF15630">
    <property type="entry name" value="CENP-S"/>
    <property type="match status" value="1"/>
</dbReference>
<dbReference type="GO" id="GO:0003682">
    <property type="term" value="F:chromatin binding"/>
    <property type="evidence" value="ECO:0007669"/>
    <property type="project" value="TreeGrafter"/>
</dbReference>
<dbReference type="RefSeq" id="XP_009824821.1">
    <property type="nucleotide sequence ID" value="XM_009826519.1"/>
</dbReference>
<evidence type="ECO:0000313" key="11">
    <source>
        <dbReference type="EMBL" id="RHY74262.1"/>
    </source>
</evidence>
<evidence type="ECO:0000313" key="23">
    <source>
        <dbReference type="Proteomes" id="UP000285712"/>
    </source>
</evidence>
<dbReference type="EMBL" id="QUTF01002541">
    <property type="protein sequence ID" value="RHZ42157.1"/>
    <property type="molecule type" value="Genomic_DNA"/>
</dbReference>
<dbReference type="EMBL" id="QUTA01003410">
    <property type="protein sequence ID" value="RHY23663.1"/>
    <property type="molecule type" value="Genomic_DNA"/>
</dbReference>
<dbReference type="Proteomes" id="UP000283543">
    <property type="component" value="Unassembled WGS sequence"/>
</dbReference>
<evidence type="ECO:0000313" key="10">
    <source>
        <dbReference type="EMBL" id="RHY61935.1"/>
    </source>
</evidence>
<dbReference type="EMBL" id="QUTD01005431">
    <property type="protein sequence ID" value="RHY61935.1"/>
    <property type="molecule type" value="Genomic_DNA"/>
</dbReference>
<dbReference type="Proteomes" id="UP000286510">
    <property type="component" value="Unassembled WGS sequence"/>
</dbReference>
<dbReference type="PANTHER" id="PTHR22980:SF0">
    <property type="entry name" value="CENTROMERE PROTEIN S"/>
    <property type="match status" value="1"/>
</dbReference>
<evidence type="ECO:0000313" key="19">
    <source>
        <dbReference type="Proteomes" id="UP000266239"/>
    </source>
</evidence>
<dbReference type="Proteomes" id="UP000266196">
    <property type="component" value="Unassembled WGS sequence"/>
</dbReference>
<reference evidence="16 17" key="2">
    <citation type="submission" date="2018-08" db="EMBL/GenBank/DDBJ databases">
        <title>Aphanomyces genome sequencing and annotation.</title>
        <authorList>
            <person name="Minardi D."/>
            <person name="Oidtmann B."/>
            <person name="Van Der Giezen M."/>
            <person name="Studholme D.J."/>
        </authorList>
    </citation>
    <scope>NUCLEOTIDE SEQUENCE [LARGE SCALE GENOMIC DNA]</scope>
    <source>
        <strain evidence="13 18">197901</strain>
        <strain evidence="10 20">D2</strain>
        <strain evidence="14 22">Da</strain>
        <strain evidence="15 24">FDL457</strain>
        <strain evidence="7 16">Kv</strain>
        <strain evidence="9 17">SA</strain>
        <strain evidence="11 21">Si</strain>
        <strain evidence="12 23">Sv</strain>
        <strain evidence="8 19">Yx</strain>
    </source>
</reference>
<keyword evidence="2" id="KW-0227">DNA damage</keyword>
<organism evidence="6">
    <name type="scientific">Aphanomyces astaci</name>
    <name type="common">Crayfish plague agent</name>
    <dbReference type="NCBI Taxonomy" id="112090"/>
    <lineage>
        <taxon>Eukaryota</taxon>
        <taxon>Sar</taxon>
        <taxon>Stramenopiles</taxon>
        <taxon>Oomycota</taxon>
        <taxon>Saprolegniomycetes</taxon>
        <taxon>Saprolegniales</taxon>
        <taxon>Verrucalvaceae</taxon>
        <taxon>Aphanomyces</taxon>
    </lineage>
</organism>
<dbReference type="GO" id="GO:0000712">
    <property type="term" value="P:resolution of meiotic recombination intermediates"/>
    <property type="evidence" value="ECO:0007669"/>
    <property type="project" value="TreeGrafter"/>
</dbReference>
<feature type="compositionally biased region" description="Basic residues" evidence="5">
    <location>
        <begin position="114"/>
        <end position="124"/>
    </location>
</feature>
<dbReference type="Proteomes" id="UP000285712">
    <property type="component" value="Unassembled WGS sequence"/>
</dbReference>
<evidence type="ECO:0000313" key="12">
    <source>
        <dbReference type="EMBL" id="RHY89737.1"/>
    </source>
</evidence>
<evidence type="ECO:0000313" key="21">
    <source>
        <dbReference type="Proteomes" id="UP000283543"/>
    </source>
</evidence>
<evidence type="ECO:0008006" key="25">
    <source>
        <dbReference type="Google" id="ProtNLM"/>
    </source>
</evidence>
<evidence type="ECO:0000313" key="13">
    <source>
        <dbReference type="EMBL" id="RHY94235.1"/>
    </source>
</evidence>
<gene>
    <name evidence="8" type="ORF">DYB25_008600</name>
    <name evidence="15" type="ORF">DYB26_011717</name>
    <name evidence="10" type="ORF">DYB30_002225</name>
    <name evidence="13" type="ORF">DYB31_005545</name>
    <name evidence="11" type="ORF">DYB34_003514</name>
    <name evidence="12" type="ORF">DYB35_004858</name>
    <name evidence="7" type="ORF">DYB36_004048</name>
    <name evidence="14" type="ORF">DYB37_005553</name>
    <name evidence="9" type="ORF">DYB38_010474</name>
    <name evidence="6" type="ORF">H257_02741</name>
</gene>
<dbReference type="GeneID" id="20804737"/>
<evidence type="ECO:0000256" key="5">
    <source>
        <dbReference type="SAM" id="MobiDB-lite"/>
    </source>
</evidence>
<keyword evidence="3" id="KW-0238">DNA-binding</keyword>
<dbReference type="Proteomes" id="UP000285430">
    <property type="component" value="Unassembled WGS sequence"/>
</dbReference>
<dbReference type="OrthoDB" id="1872155at2759"/>
<evidence type="ECO:0000256" key="4">
    <source>
        <dbReference type="ARBA" id="ARBA00023204"/>
    </source>
</evidence>
<dbReference type="EMBL" id="QUTB01001985">
    <property type="protein sequence ID" value="RHY74262.1"/>
    <property type="molecule type" value="Genomic_DNA"/>
</dbReference>
<dbReference type="STRING" id="112090.W4H504"/>
<evidence type="ECO:0000313" key="8">
    <source>
        <dbReference type="EMBL" id="RHY23663.1"/>
    </source>
</evidence>
<dbReference type="SUPFAM" id="SSF47113">
    <property type="entry name" value="Histone-fold"/>
    <property type="match status" value="1"/>
</dbReference>
<evidence type="ECO:0000256" key="1">
    <source>
        <dbReference type="ARBA" id="ARBA00006612"/>
    </source>
</evidence>
<dbReference type="PANTHER" id="PTHR22980">
    <property type="entry name" value="CORTISTATIN"/>
    <property type="match status" value="1"/>
</dbReference>
<dbReference type="Proteomes" id="UP000266239">
    <property type="component" value="Unassembled WGS sequence"/>
</dbReference>
<evidence type="ECO:0000313" key="20">
    <source>
        <dbReference type="Proteomes" id="UP000266643"/>
    </source>
</evidence>
<evidence type="ECO:0000313" key="24">
    <source>
        <dbReference type="Proteomes" id="UP000286510"/>
    </source>
</evidence>
<name>W4H504_APHAT</name>
<protein>
    <recommendedName>
        <fullName evidence="25">Centromere protein S</fullName>
    </recommendedName>
</protein>
<dbReference type="CDD" id="cd22919">
    <property type="entry name" value="HFD_CENP-S"/>
    <property type="match status" value="1"/>
</dbReference>
<dbReference type="GO" id="GO:0071821">
    <property type="term" value="C:FANCM-MHF complex"/>
    <property type="evidence" value="ECO:0007669"/>
    <property type="project" value="InterPro"/>
</dbReference>
<dbReference type="Proteomes" id="UP000265427">
    <property type="component" value="Unassembled WGS sequence"/>
</dbReference>
<evidence type="ECO:0000313" key="6">
    <source>
        <dbReference type="EMBL" id="ETV86349.1"/>
    </source>
</evidence>
<dbReference type="GO" id="GO:0006281">
    <property type="term" value="P:DNA repair"/>
    <property type="evidence" value="ECO:0007669"/>
    <property type="project" value="UniProtKB-KW"/>
</dbReference>
<evidence type="ECO:0000313" key="18">
    <source>
        <dbReference type="Proteomes" id="UP000266196"/>
    </source>
</evidence>
<evidence type="ECO:0000313" key="22">
    <source>
        <dbReference type="Proteomes" id="UP000285430"/>
    </source>
</evidence>
<evidence type="ECO:0000313" key="17">
    <source>
        <dbReference type="Proteomes" id="UP000265716"/>
    </source>
</evidence>
<dbReference type="EMBL" id="QUSZ01006039">
    <property type="protein sequence ID" value="RHY07185.1"/>
    <property type="molecule type" value="Genomic_DNA"/>
</dbReference>
<dbReference type="Gene3D" id="1.10.20.10">
    <property type="entry name" value="Histone, subunit A"/>
    <property type="match status" value="1"/>
</dbReference>
<dbReference type="EMBL" id="KI913117">
    <property type="protein sequence ID" value="ETV86349.1"/>
    <property type="molecule type" value="Genomic_DNA"/>
</dbReference>
<evidence type="ECO:0000313" key="9">
    <source>
        <dbReference type="EMBL" id="RHY47348.1"/>
    </source>
</evidence>
<dbReference type="AlphaFoldDB" id="W4H504"/>
<evidence type="ECO:0000313" key="14">
    <source>
        <dbReference type="EMBL" id="RHZ25141.1"/>
    </source>
</evidence>
<dbReference type="InterPro" id="IPR029003">
    <property type="entry name" value="CENP-S/Mhf1"/>
</dbReference>
<dbReference type="EMBL" id="QUTC01007545">
    <property type="protein sequence ID" value="RHY47348.1"/>
    <property type="molecule type" value="Genomic_DNA"/>
</dbReference>
<feature type="region of interest" description="Disordered" evidence="5">
    <location>
        <begin position="103"/>
        <end position="124"/>
    </location>
</feature>
<proteinExistence type="inferred from homology"/>
<evidence type="ECO:0000313" key="7">
    <source>
        <dbReference type="EMBL" id="RHY07185.1"/>
    </source>
</evidence>
<dbReference type="InterPro" id="IPR009072">
    <property type="entry name" value="Histone-fold"/>
</dbReference>
<dbReference type="GO" id="GO:0003677">
    <property type="term" value="F:DNA binding"/>
    <property type="evidence" value="ECO:0007669"/>
    <property type="project" value="UniProtKB-KW"/>
</dbReference>
<evidence type="ECO:0000256" key="3">
    <source>
        <dbReference type="ARBA" id="ARBA00023125"/>
    </source>
</evidence>